<dbReference type="AlphaFoldDB" id="A0A9D2LKV5"/>
<protein>
    <submittedName>
        <fullName evidence="1">Uncharacterized protein</fullName>
    </submittedName>
</protein>
<reference evidence="1" key="1">
    <citation type="journal article" date="2021" name="PeerJ">
        <title>Extensive microbial diversity within the chicken gut microbiome revealed by metagenomics and culture.</title>
        <authorList>
            <person name="Gilroy R."/>
            <person name="Ravi A."/>
            <person name="Getino M."/>
            <person name="Pursley I."/>
            <person name="Horton D.L."/>
            <person name="Alikhan N.F."/>
            <person name="Baker D."/>
            <person name="Gharbi K."/>
            <person name="Hall N."/>
            <person name="Watson M."/>
            <person name="Adriaenssens E.M."/>
            <person name="Foster-Nyarko E."/>
            <person name="Jarju S."/>
            <person name="Secka A."/>
            <person name="Antonio M."/>
            <person name="Oren A."/>
            <person name="Chaudhuri R.R."/>
            <person name="La Ragione R."/>
            <person name="Hildebrand F."/>
            <person name="Pallen M.J."/>
        </authorList>
    </citation>
    <scope>NUCLEOTIDE SEQUENCE</scope>
    <source>
        <strain evidence="1">ChiBcec18-1249</strain>
    </source>
</reference>
<evidence type="ECO:0000313" key="2">
    <source>
        <dbReference type="Proteomes" id="UP000823824"/>
    </source>
</evidence>
<name>A0A9D2LKV5_9FIRM</name>
<evidence type="ECO:0000313" key="1">
    <source>
        <dbReference type="EMBL" id="HJB14355.1"/>
    </source>
</evidence>
<accession>A0A9D2LKV5</accession>
<reference evidence="1" key="2">
    <citation type="submission" date="2021-04" db="EMBL/GenBank/DDBJ databases">
        <authorList>
            <person name="Gilroy R."/>
        </authorList>
    </citation>
    <scope>NUCLEOTIDE SEQUENCE</scope>
    <source>
        <strain evidence="1">ChiBcec18-1249</strain>
    </source>
</reference>
<gene>
    <name evidence="1" type="ORF">H9787_11690</name>
</gene>
<comment type="caution">
    <text evidence="1">The sequence shown here is derived from an EMBL/GenBank/DDBJ whole genome shotgun (WGS) entry which is preliminary data.</text>
</comment>
<organism evidence="1 2">
    <name type="scientific">Candidatus Oscillibacter excrementigallinarum</name>
    <dbReference type="NCBI Taxonomy" id="2838716"/>
    <lineage>
        <taxon>Bacteria</taxon>
        <taxon>Bacillati</taxon>
        <taxon>Bacillota</taxon>
        <taxon>Clostridia</taxon>
        <taxon>Eubacteriales</taxon>
        <taxon>Oscillospiraceae</taxon>
        <taxon>Oscillibacter</taxon>
    </lineage>
</organism>
<dbReference type="EMBL" id="DWZJ01000106">
    <property type="protein sequence ID" value="HJB14355.1"/>
    <property type="molecule type" value="Genomic_DNA"/>
</dbReference>
<proteinExistence type="predicted"/>
<dbReference type="Proteomes" id="UP000823824">
    <property type="component" value="Unassembled WGS sequence"/>
</dbReference>
<sequence>MIRYIFDEAKHEFVAAASGSPMDIASELGLLVGTSYNLIRSRDPQAAEAFRMFLIPALMPGSPVWDRKNVPDPQEGIKIVRVMDFGKEGAHE</sequence>